<comment type="caution">
    <text evidence="5">The sequence shown here is derived from an EMBL/GenBank/DDBJ whole genome shotgun (WGS) entry which is preliminary data.</text>
</comment>
<keyword evidence="2" id="KW-0326">Glycosidase</keyword>
<evidence type="ECO:0000259" key="4">
    <source>
        <dbReference type="Pfam" id="PF01156"/>
    </source>
</evidence>
<name>A0ABN1MWT7_9BACT</name>
<sequence>MKKTKLILLLFLFSQTIIAQQRVWLDADTGNEMDDLYAIAHLVKSDKVKLIGLSSAHFNNADLNTFEKWNAYQTETLKPVEESQRLNEEILNALNRVDIPHPLGADRQIGRAWGQQEPRDSPAAQAIIAAARSTAEGEKLDIITLGAMSNIATALLLAPDILPKIRLFSLGAWYDPATGAWNKNEFNIRCDLNSFDYLLNLEGLDFTLMTTTTAFALKFDREETYAALDESVEIEKILADRWRTQNPQDEIRVMWDLALIEAYLYPEWSTQATVQTPPENTPRKIKIYASIDAEAMKEEFWRQLKENQSHVSNPQQKHLSKL</sequence>
<dbReference type="PANTHER" id="PTHR12304:SF4">
    <property type="entry name" value="URIDINE NUCLEOSIDASE"/>
    <property type="match status" value="1"/>
</dbReference>
<dbReference type="RefSeq" id="WP_343848733.1">
    <property type="nucleotide sequence ID" value="NZ_BAAAFI010000002.1"/>
</dbReference>
<proteinExistence type="predicted"/>
<dbReference type="Gene3D" id="3.90.245.10">
    <property type="entry name" value="Ribonucleoside hydrolase-like"/>
    <property type="match status" value="1"/>
</dbReference>
<dbReference type="Proteomes" id="UP001500469">
    <property type="component" value="Unassembled WGS sequence"/>
</dbReference>
<feature type="domain" description="Inosine/uridine-preferring nucleoside hydrolase" evidence="4">
    <location>
        <begin position="23"/>
        <end position="270"/>
    </location>
</feature>
<gene>
    <name evidence="5" type="ORF">GCM10009119_08460</name>
</gene>
<keyword evidence="1" id="KW-0378">Hydrolase</keyword>
<evidence type="ECO:0000313" key="6">
    <source>
        <dbReference type="Proteomes" id="UP001500469"/>
    </source>
</evidence>
<organism evidence="5 6">
    <name type="scientific">Algoriphagus jejuensis</name>
    <dbReference type="NCBI Taxonomy" id="419934"/>
    <lineage>
        <taxon>Bacteria</taxon>
        <taxon>Pseudomonadati</taxon>
        <taxon>Bacteroidota</taxon>
        <taxon>Cytophagia</taxon>
        <taxon>Cytophagales</taxon>
        <taxon>Cyclobacteriaceae</taxon>
        <taxon>Algoriphagus</taxon>
    </lineage>
</organism>
<evidence type="ECO:0000256" key="3">
    <source>
        <dbReference type="SAM" id="SignalP"/>
    </source>
</evidence>
<dbReference type="PANTHER" id="PTHR12304">
    <property type="entry name" value="INOSINE-URIDINE PREFERRING NUCLEOSIDE HYDROLASE"/>
    <property type="match status" value="1"/>
</dbReference>
<accession>A0ABN1MWT7</accession>
<dbReference type="InterPro" id="IPR023186">
    <property type="entry name" value="IUNH"/>
</dbReference>
<dbReference type="Pfam" id="PF01156">
    <property type="entry name" value="IU_nuc_hydro"/>
    <property type="match status" value="1"/>
</dbReference>
<protein>
    <recommendedName>
        <fullName evidence="4">Inosine/uridine-preferring nucleoside hydrolase domain-containing protein</fullName>
    </recommendedName>
</protein>
<evidence type="ECO:0000256" key="2">
    <source>
        <dbReference type="ARBA" id="ARBA00023295"/>
    </source>
</evidence>
<reference evidence="5 6" key="1">
    <citation type="journal article" date="2019" name="Int. J. Syst. Evol. Microbiol.">
        <title>The Global Catalogue of Microorganisms (GCM) 10K type strain sequencing project: providing services to taxonomists for standard genome sequencing and annotation.</title>
        <authorList>
            <consortium name="The Broad Institute Genomics Platform"/>
            <consortium name="The Broad Institute Genome Sequencing Center for Infectious Disease"/>
            <person name="Wu L."/>
            <person name="Ma J."/>
        </authorList>
    </citation>
    <scope>NUCLEOTIDE SEQUENCE [LARGE SCALE GENOMIC DNA]</scope>
    <source>
        <strain evidence="5 6">JCM 16112</strain>
    </source>
</reference>
<dbReference type="SUPFAM" id="SSF53590">
    <property type="entry name" value="Nucleoside hydrolase"/>
    <property type="match status" value="1"/>
</dbReference>
<evidence type="ECO:0000256" key="1">
    <source>
        <dbReference type="ARBA" id="ARBA00022801"/>
    </source>
</evidence>
<dbReference type="InterPro" id="IPR036452">
    <property type="entry name" value="Ribo_hydro-like"/>
</dbReference>
<keyword evidence="6" id="KW-1185">Reference proteome</keyword>
<feature type="chain" id="PRO_5046571430" description="Inosine/uridine-preferring nucleoside hydrolase domain-containing protein" evidence="3">
    <location>
        <begin position="20"/>
        <end position="322"/>
    </location>
</feature>
<dbReference type="InterPro" id="IPR001910">
    <property type="entry name" value="Inosine/uridine_hydrolase_dom"/>
</dbReference>
<evidence type="ECO:0000313" key="5">
    <source>
        <dbReference type="EMBL" id="GAA0877878.1"/>
    </source>
</evidence>
<keyword evidence="3" id="KW-0732">Signal</keyword>
<dbReference type="EMBL" id="BAAAFI010000002">
    <property type="protein sequence ID" value="GAA0877878.1"/>
    <property type="molecule type" value="Genomic_DNA"/>
</dbReference>
<feature type="signal peptide" evidence="3">
    <location>
        <begin position="1"/>
        <end position="19"/>
    </location>
</feature>